<name>A0A0W8I2B5_KOCRO</name>
<evidence type="ECO:0000313" key="2">
    <source>
        <dbReference type="EMBL" id="KUG51719.1"/>
    </source>
</evidence>
<gene>
    <name evidence="2" type="ORF">AVL61_15880</name>
</gene>
<dbReference type="AlphaFoldDB" id="A0A0W8I2B5"/>
<feature type="region of interest" description="Disordered" evidence="1">
    <location>
        <begin position="204"/>
        <end position="229"/>
    </location>
</feature>
<proteinExistence type="predicted"/>
<sequence length="229" mass="25247">MAQEDTTPHGITVLDIHGGRWALWQVSVTTMTGPLRAMNTNAVVADGFDEKAFLSLTYHRPVLLTARARQVCDVPVVLEAAQFDPEEFIALCDSWVDLLQGMFWAENDRRAALNAENAQHRKDAKAAGRPAPEYQRLAPLKDIDWPGVPPASSWSTDTESQEPVTVEALRVANGCARLLNFWLEIEADRTRKARTYLKGIGGPQVRHWPQPTPSAAAESAETDPVLVPA</sequence>
<comment type="caution">
    <text evidence="2">The sequence shown here is derived from an EMBL/GenBank/DDBJ whole genome shotgun (WGS) entry which is preliminary data.</text>
</comment>
<evidence type="ECO:0000256" key="1">
    <source>
        <dbReference type="SAM" id="MobiDB-lite"/>
    </source>
</evidence>
<reference evidence="3" key="1">
    <citation type="submission" date="2015-12" db="EMBL/GenBank/DDBJ databases">
        <authorList>
            <person name="Nair G.R."/>
            <person name="Kaur G."/>
            <person name="Mayilraj S."/>
        </authorList>
    </citation>
    <scope>NUCLEOTIDE SEQUENCE [LARGE SCALE GENOMIC DNA]</scope>
    <source>
        <strain evidence="3">CD08_4</strain>
    </source>
</reference>
<dbReference type="EMBL" id="LQBK01000041">
    <property type="protein sequence ID" value="KUG51719.1"/>
    <property type="molecule type" value="Genomic_DNA"/>
</dbReference>
<organism evidence="2 3">
    <name type="scientific">Kocuria rosea subsp. polaris</name>
    <dbReference type="NCBI Taxonomy" id="136273"/>
    <lineage>
        <taxon>Bacteria</taxon>
        <taxon>Bacillati</taxon>
        <taxon>Actinomycetota</taxon>
        <taxon>Actinomycetes</taxon>
        <taxon>Micrococcales</taxon>
        <taxon>Micrococcaceae</taxon>
        <taxon>Kocuria</taxon>
    </lineage>
</organism>
<dbReference type="OrthoDB" id="4936607at2"/>
<evidence type="ECO:0000313" key="3">
    <source>
        <dbReference type="Proteomes" id="UP000053512"/>
    </source>
</evidence>
<protein>
    <submittedName>
        <fullName evidence="2">Uncharacterized protein</fullName>
    </submittedName>
</protein>
<dbReference type="RefSeq" id="WP_058875401.1">
    <property type="nucleotide sequence ID" value="NZ_LQBK01000041.1"/>
</dbReference>
<accession>A0A0W8I2B5</accession>
<dbReference type="Proteomes" id="UP000053512">
    <property type="component" value="Unassembled WGS sequence"/>
</dbReference>